<evidence type="ECO:0000256" key="1">
    <source>
        <dbReference type="ARBA" id="ARBA00022723"/>
    </source>
</evidence>
<dbReference type="InterPro" id="IPR001279">
    <property type="entry name" value="Metallo-B-lactamas"/>
</dbReference>
<dbReference type="Pfam" id="PF00753">
    <property type="entry name" value="Lactamase_B"/>
    <property type="match status" value="1"/>
</dbReference>
<dbReference type="SMART" id="SM00450">
    <property type="entry name" value="RHOD"/>
    <property type="match status" value="2"/>
</dbReference>
<sequence>MFFRSFFDESLAQMSYLVGCQQTGEAIVIDPARSIEPYLGMARKKGLKIIAAAETHIHADFVSGSREIAQHCDATLYVSDEGDEQWEYNQLEDIDYVLLKDGSTFMIGQIEFTVMHTAGHTPESISFVLTDKGGGSSQPMGIFTGDFVFVGDIGRPDLLEKAVGVIGSAELGASQMFQSLQKFKQLPDYLQVWPGHGAGSACGKALGAVPMSTVGYEKLNNWALREEDQENFIKTLLTGQSTPPNYFAMMKKFNKMGPPLVSEGKTNKIRTVKELEGHDANAVLVDTRRAAEFAKGHLEGTINIPFNQSFTNWAGELIDYNSEIILIAEESKLNAIKESLSSIGLDRIVGFIEPFDVLADDKQLESYGEVDVKQVQEYLLDDQYHLVDVRNESEWTEGRIEGAEHMPLNLLTKQLDDLPKGKTYLVHCKSGARSAIASSLLQAHGYKDVMNVKGGYLAWLKETNKQAPVIK</sequence>
<dbReference type="CDD" id="cd07724">
    <property type="entry name" value="POD-like_MBL-fold"/>
    <property type="match status" value="1"/>
</dbReference>
<feature type="domain" description="Rhodanese" evidence="2">
    <location>
        <begin position="278"/>
        <end position="326"/>
    </location>
</feature>
<keyword evidence="3" id="KW-0378">Hydrolase</keyword>
<organism evidence="3 4">
    <name type="scientific">Sporosarcina newyorkensis</name>
    <dbReference type="NCBI Taxonomy" id="759851"/>
    <lineage>
        <taxon>Bacteria</taxon>
        <taxon>Bacillati</taxon>
        <taxon>Bacillota</taxon>
        <taxon>Bacilli</taxon>
        <taxon>Bacillales</taxon>
        <taxon>Caryophanaceae</taxon>
        <taxon>Sporosarcina</taxon>
    </lineage>
</organism>
<dbReference type="CDD" id="cd00158">
    <property type="entry name" value="RHOD"/>
    <property type="match status" value="1"/>
</dbReference>
<keyword evidence="1" id="KW-0479">Metal-binding</keyword>
<evidence type="ECO:0000259" key="2">
    <source>
        <dbReference type="PROSITE" id="PS50206"/>
    </source>
</evidence>
<proteinExistence type="predicted"/>
<dbReference type="InterPro" id="IPR001763">
    <property type="entry name" value="Rhodanese-like_dom"/>
</dbReference>
<reference evidence="4" key="1">
    <citation type="submission" date="2017-02" db="EMBL/GenBank/DDBJ databases">
        <authorList>
            <person name="Varghese N."/>
            <person name="Submissions S."/>
        </authorList>
    </citation>
    <scope>NUCLEOTIDE SEQUENCE [LARGE SCALE GENOMIC DNA]</scope>
    <source>
        <strain evidence="4">DSM 23966</strain>
    </source>
</reference>
<dbReference type="InterPro" id="IPR036873">
    <property type="entry name" value="Rhodanese-like_dom_sf"/>
</dbReference>
<dbReference type="GO" id="GO:0006749">
    <property type="term" value="P:glutathione metabolic process"/>
    <property type="evidence" value="ECO:0007669"/>
    <property type="project" value="InterPro"/>
</dbReference>
<dbReference type="FunFam" id="3.60.15.10:FF:000030">
    <property type="entry name" value="Metallo-beta-lactamase family protein"/>
    <property type="match status" value="1"/>
</dbReference>
<dbReference type="Pfam" id="PF00581">
    <property type="entry name" value="Rhodanese"/>
    <property type="match status" value="2"/>
</dbReference>
<evidence type="ECO:0000313" key="4">
    <source>
        <dbReference type="Proteomes" id="UP000190042"/>
    </source>
</evidence>
<dbReference type="PROSITE" id="PS50206">
    <property type="entry name" value="RHODANESE_3"/>
    <property type="match status" value="2"/>
</dbReference>
<protein>
    <submittedName>
        <fullName evidence="3">Hydroxyacylglutathione hydrolase</fullName>
    </submittedName>
</protein>
<dbReference type="InterPro" id="IPR036866">
    <property type="entry name" value="RibonucZ/Hydroxyglut_hydro"/>
</dbReference>
<name>A0A1T4YAR3_9BACL</name>
<dbReference type="PANTHER" id="PTHR43084:SF1">
    <property type="entry name" value="PERSULFIDE DIOXYGENASE ETHE1, MITOCHONDRIAL"/>
    <property type="match status" value="1"/>
</dbReference>
<dbReference type="Proteomes" id="UP000190042">
    <property type="component" value="Unassembled WGS sequence"/>
</dbReference>
<dbReference type="AlphaFoldDB" id="A0A1T4YAR3"/>
<gene>
    <name evidence="3" type="ORF">SAMN04244570_2058</name>
</gene>
<dbReference type="FunFam" id="3.40.250.10:FF:000049">
    <property type="entry name" value="Phage shock protein E"/>
    <property type="match status" value="1"/>
</dbReference>
<dbReference type="InterPro" id="IPR051682">
    <property type="entry name" value="Mito_Persulfide_Diox"/>
</dbReference>
<dbReference type="EMBL" id="FUYJ01000003">
    <property type="protein sequence ID" value="SKA98365.1"/>
    <property type="molecule type" value="Genomic_DNA"/>
</dbReference>
<dbReference type="Gene3D" id="3.60.15.10">
    <property type="entry name" value="Ribonuclease Z/Hydroxyacylglutathione hydrolase-like"/>
    <property type="match status" value="1"/>
</dbReference>
<dbReference type="Gene3D" id="3.40.250.10">
    <property type="entry name" value="Rhodanese-like domain"/>
    <property type="match status" value="2"/>
</dbReference>
<dbReference type="GO" id="GO:0046872">
    <property type="term" value="F:metal ion binding"/>
    <property type="evidence" value="ECO:0007669"/>
    <property type="project" value="UniProtKB-KW"/>
</dbReference>
<dbReference type="PANTHER" id="PTHR43084">
    <property type="entry name" value="PERSULFIDE DIOXYGENASE ETHE1"/>
    <property type="match status" value="1"/>
</dbReference>
<dbReference type="InterPro" id="IPR044528">
    <property type="entry name" value="POD-like_MBL-fold"/>
</dbReference>
<dbReference type="SMART" id="SM00849">
    <property type="entry name" value="Lactamase_B"/>
    <property type="match status" value="1"/>
</dbReference>
<dbReference type="RefSeq" id="WP_078817552.1">
    <property type="nucleotide sequence ID" value="NZ_FUYJ01000003.1"/>
</dbReference>
<keyword evidence="4" id="KW-1185">Reference proteome</keyword>
<accession>A0A1T4YAR3</accession>
<dbReference type="GO" id="GO:0050313">
    <property type="term" value="F:sulfur dioxygenase activity"/>
    <property type="evidence" value="ECO:0007669"/>
    <property type="project" value="InterPro"/>
</dbReference>
<feature type="domain" description="Rhodanese" evidence="2">
    <location>
        <begin position="380"/>
        <end position="468"/>
    </location>
</feature>
<dbReference type="GO" id="GO:0070813">
    <property type="term" value="P:hydrogen sulfide metabolic process"/>
    <property type="evidence" value="ECO:0007669"/>
    <property type="project" value="TreeGrafter"/>
</dbReference>
<evidence type="ECO:0000313" key="3">
    <source>
        <dbReference type="EMBL" id="SKA98365.1"/>
    </source>
</evidence>
<dbReference type="SUPFAM" id="SSF52821">
    <property type="entry name" value="Rhodanese/Cell cycle control phosphatase"/>
    <property type="match status" value="2"/>
</dbReference>
<dbReference type="SUPFAM" id="SSF56281">
    <property type="entry name" value="Metallo-hydrolase/oxidoreductase"/>
    <property type="match status" value="1"/>
</dbReference>
<dbReference type="GO" id="GO:0016787">
    <property type="term" value="F:hydrolase activity"/>
    <property type="evidence" value="ECO:0007669"/>
    <property type="project" value="UniProtKB-KW"/>
</dbReference>